<feature type="chain" id="PRO_5038122261" description="TonB C-terminal domain-containing protein" evidence="1">
    <location>
        <begin position="18"/>
        <end position="305"/>
    </location>
</feature>
<dbReference type="InterPro" id="IPR037682">
    <property type="entry name" value="TonB_C"/>
</dbReference>
<dbReference type="Pfam" id="PF03544">
    <property type="entry name" value="TonB_C"/>
    <property type="match status" value="1"/>
</dbReference>
<sequence length="305" mass="35122">MRYIAFFCLFFFQLASAQDKTFYLDDNLMPASKEAATFYRVVKDYEKEQPTYTFQLFYKTGKLKQEAISTNRDVEKFEGQLLAYYDNTQIEKTEMYRNGKKDGVCKTWYPNGSKHLEGFYTYDGKQELLHVTKFWDPKKIMTVSEGNGVCEFVTENLTEKGPVVNGLRDGNWTGNHVGPDYSFTEDYEKGVLKGGVSTDTDNKKYLYVELEVKPEPQDGLNKFYEYIGKNFKPAKKPEKDGKIILAFIVNKQGTLEDISIYKGLDADLDAEAIRVLSKCDKWKPALQRGVPVRAKYMLPISIQKP</sequence>
<feature type="domain" description="TonB C-terminal" evidence="2">
    <location>
        <begin position="234"/>
        <end position="300"/>
    </location>
</feature>
<name>A0A972FJP4_9FLAO</name>
<feature type="signal peptide" evidence="1">
    <location>
        <begin position="1"/>
        <end position="17"/>
    </location>
</feature>
<dbReference type="GO" id="GO:0055085">
    <property type="term" value="P:transmembrane transport"/>
    <property type="evidence" value="ECO:0007669"/>
    <property type="project" value="InterPro"/>
</dbReference>
<dbReference type="AlphaFoldDB" id="A0A972FJP4"/>
<organism evidence="3 4">
    <name type="scientific">Flavobacterium silvaticum</name>
    <dbReference type="NCBI Taxonomy" id="1852020"/>
    <lineage>
        <taxon>Bacteria</taxon>
        <taxon>Pseudomonadati</taxon>
        <taxon>Bacteroidota</taxon>
        <taxon>Flavobacteriia</taxon>
        <taxon>Flavobacteriales</taxon>
        <taxon>Flavobacteriaceae</taxon>
        <taxon>Flavobacterium</taxon>
    </lineage>
</organism>
<proteinExistence type="predicted"/>
<keyword evidence="4" id="KW-1185">Reference proteome</keyword>
<keyword evidence="1" id="KW-0732">Signal</keyword>
<dbReference type="RefSeq" id="WP_169526217.1">
    <property type="nucleotide sequence ID" value="NZ_JAAMPU010000099.1"/>
</dbReference>
<reference evidence="3" key="1">
    <citation type="submission" date="2020-02" db="EMBL/GenBank/DDBJ databases">
        <title>Flavobacterium sp. genome.</title>
        <authorList>
            <person name="Jung H.S."/>
            <person name="Baek J.H."/>
            <person name="Jeon C.O."/>
        </authorList>
    </citation>
    <scope>NUCLEOTIDE SEQUENCE</scope>
    <source>
        <strain evidence="3">SE-s28</strain>
    </source>
</reference>
<evidence type="ECO:0000313" key="4">
    <source>
        <dbReference type="Proteomes" id="UP000712080"/>
    </source>
</evidence>
<accession>A0A972FJP4</accession>
<dbReference type="Gene3D" id="3.30.1150.10">
    <property type="match status" value="1"/>
</dbReference>
<dbReference type="SUPFAM" id="SSF82185">
    <property type="entry name" value="Histone H3 K4-specific methyltransferase SET7/9 N-terminal domain"/>
    <property type="match status" value="1"/>
</dbReference>
<dbReference type="EMBL" id="JAAMPU010000099">
    <property type="protein sequence ID" value="NMH27211.1"/>
    <property type="molecule type" value="Genomic_DNA"/>
</dbReference>
<dbReference type="Proteomes" id="UP000712080">
    <property type="component" value="Unassembled WGS sequence"/>
</dbReference>
<protein>
    <recommendedName>
        <fullName evidence="2">TonB C-terminal domain-containing protein</fullName>
    </recommendedName>
</protein>
<dbReference type="Gene3D" id="3.90.930.1">
    <property type="match status" value="1"/>
</dbReference>
<evidence type="ECO:0000313" key="3">
    <source>
        <dbReference type="EMBL" id="NMH27211.1"/>
    </source>
</evidence>
<evidence type="ECO:0000256" key="1">
    <source>
        <dbReference type="SAM" id="SignalP"/>
    </source>
</evidence>
<dbReference type="SUPFAM" id="SSF74653">
    <property type="entry name" value="TolA/TonB C-terminal domain"/>
    <property type="match status" value="1"/>
</dbReference>
<evidence type="ECO:0000259" key="2">
    <source>
        <dbReference type="Pfam" id="PF03544"/>
    </source>
</evidence>
<comment type="caution">
    <text evidence="3">The sequence shown here is derived from an EMBL/GenBank/DDBJ whole genome shotgun (WGS) entry which is preliminary data.</text>
</comment>
<gene>
    <name evidence="3" type="ORF">G6047_04135</name>
</gene>